<feature type="domain" description="Ig-like" evidence="8">
    <location>
        <begin position="66"/>
        <end position="141"/>
    </location>
</feature>
<evidence type="ECO:0000256" key="6">
    <source>
        <dbReference type="SAM" id="Phobius"/>
    </source>
</evidence>
<evidence type="ECO:0000256" key="1">
    <source>
        <dbReference type="ARBA" id="ARBA00010890"/>
    </source>
</evidence>
<evidence type="ECO:0008006" key="12">
    <source>
        <dbReference type="Google" id="ProtNLM"/>
    </source>
</evidence>
<dbReference type="InterPro" id="IPR036179">
    <property type="entry name" value="Ig-like_dom_sf"/>
</dbReference>
<evidence type="ECO:0000259" key="9">
    <source>
        <dbReference type="PROSITE" id="PS50853"/>
    </source>
</evidence>
<dbReference type="GO" id="GO:0004896">
    <property type="term" value="F:cytokine receptor activity"/>
    <property type="evidence" value="ECO:0007669"/>
    <property type="project" value="InterPro"/>
</dbReference>
<evidence type="ECO:0000256" key="2">
    <source>
        <dbReference type="ARBA" id="ARBA00022729"/>
    </source>
</evidence>
<dbReference type="PANTHER" id="PTHR48483:SF2">
    <property type="entry name" value="INTERLEUKIN-27 SUBUNIT BETA"/>
    <property type="match status" value="1"/>
</dbReference>
<dbReference type="InterPro" id="IPR053073">
    <property type="entry name" value="IL11/IL27_subunit_beta"/>
</dbReference>
<keyword evidence="11" id="KW-1185">Reference proteome</keyword>
<dbReference type="PROSITE" id="PS50853">
    <property type="entry name" value="FN3"/>
    <property type="match status" value="1"/>
</dbReference>
<evidence type="ECO:0000256" key="4">
    <source>
        <dbReference type="ARBA" id="ARBA00023180"/>
    </source>
</evidence>
<dbReference type="InterPro" id="IPR036116">
    <property type="entry name" value="FN3_sf"/>
</dbReference>
<dbReference type="Gene3D" id="2.60.40.10">
    <property type="entry name" value="Immunoglobulins"/>
    <property type="match status" value="2"/>
</dbReference>
<dbReference type="OrthoDB" id="418412at2759"/>
<organism evidence="10 11">
    <name type="scientific">Danionella cerebrum</name>
    <dbReference type="NCBI Taxonomy" id="2873325"/>
    <lineage>
        <taxon>Eukaryota</taxon>
        <taxon>Metazoa</taxon>
        <taxon>Chordata</taxon>
        <taxon>Craniata</taxon>
        <taxon>Vertebrata</taxon>
        <taxon>Euteleostomi</taxon>
        <taxon>Actinopterygii</taxon>
        <taxon>Neopterygii</taxon>
        <taxon>Teleostei</taxon>
        <taxon>Ostariophysi</taxon>
        <taxon>Cypriniformes</taxon>
        <taxon>Danionidae</taxon>
        <taxon>Danioninae</taxon>
        <taxon>Danionella</taxon>
    </lineage>
</organism>
<dbReference type="FunFam" id="2.60.40.10:FF:000136">
    <property type="entry name" value="Ciliary neurotrophic factor receptor alpha"/>
    <property type="match status" value="1"/>
</dbReference>
<dbReference type="InterPro" id="IPR003530">
    <property type="entry name" value="Hematopoietin_rcpt_L_F3_CS"/>
</dbReference>
<evidence type="ECO:0000313" key="11">
    <source>
        <dbReference type="Proteomes" id="UP000316079"/>
    </source>
</evidence>
<dbReference type="PANTHER" id="PTHR48483">
    <property type="entry name" value="INTERLEUKIN-27 SUBUNIT BETA"/>
    <property type="match status" value="1"/>
</dbReference>
<feature type="transmembrane region" description="Helical" evidence="6">
    <location>
        <begin position="363"/>
        <end position="387"/>
    </location>
</feature>
<evidence type="ECO:0000256" key="3">
    <source>
        <dbReference type="ARBA" id="ARBA00022737"/>
    </source>
</evidence>
<accession>A0A553MMK6</accession>
<keyword evidence="6" id="KW-0812">Transmembrane</keyword>
<keyword evidence="3" id="KW-0677">Repeat</keyword>
<feature type="signal peptide" evidence="7">
    <location>
        <begin position="1"/>
        <end position="26"/>
    </location>
</feature>
<dbReference type="SUPFAM" id="SSF48726">
    <property type="entry name" value="Immunoglobulin"/>
    <property type="match status" value="1"/>
</dbReference>
<feature type="chain" id="PRO_5021966916" description="Fibronectin type-III domain-containing protein" evidence="7">
    <location>
        <begin position="27"/>
        <end position="411"/>
    </location>
</feature>
<dbReference type="PROSITE" id="PS50835">
    <property type="entry name" value="IG_LIKE"/>
    <property type="match status" value="1"/>
</dbReference>
<dbReference type="SUPFAM" id="SSF49265">
    <property type="entry name" value="Fibronectin type III"/>
    <property type="match status" value="2"/>
</dbReference>
<sequence>MPSSVSCPGDLIVTGFLLLFSEIVTSEIWTNEAVPGLRANWVCLQYIDSCRRRQCRPGRWSIYWAPSVPSGIHPCSLRQDPFSDAKFSGLGSRVTLTCAGSLIGSPVEWRFNGSSVPPWQTHEGSLLLLNTTQAMEGNYSCHDEQGALLQSIKLRMGRNLKGSFSRNPCEQEDLGLNECTITDPPLWSALKFLVNITEINPLGSNSTIIQIDPLQLLKPDPPEDVQVFPVEGEPTQLLVQWSCPPSWPVQLHIFPLKFLLRYRPVGSKYWSMLDTEGDMSVKIMDALLGHLHEIQIRAQDALINHSQWSEWSHMVEAQPWIELDVESTEEPVDYNFSAINLSPVKTTEKSPDSSLEQFGGLRLLVLLGLFAGVMVTVLLTIITLLWLRQRKQNNVKKQELASMVKMKSVPI</sequence>
<evidence type="ECO:0000256" key="7">
    <source>
        <dbReference type="SAM" id="SignalP"/>
    </source>
</evidence>
<proteinExistence type="inferred from homology"/>
<dbReference type="GO" id="GO:0016020">
    <property type="term" value="C:membrane"/>
    <property type="evidence" value="ECO:0007669"/>
    <property type="project" value="InterPro"/>
</dbReference>
<dbReference type="EMBL" id="SRMA01027345">
    <property type="protein sequence ID" value="TRY54405.1"/>
    <property type="molecule type" value="Genomic_DNA"/>
</dbReference>
<dbReference type="InterPro" id="IPR007110">
    <property type="entry name" value="Ig-like_dom"/>
</dbReference>
<feature type="domain" description="Fibronectin type-III" evidence="9">
    <location>
        <begin position="221"/>
        <end position="320"/>
    </location>
</feature>
<evidence type="ECO:0000313" key="10">
    <source>
        <dbReference type="EMBL" id="TRY54405.1"/>
    </source>
</evidence>
<dbReference type="AlphaFoldDB" id="A0A553MMK6"/>
<keyword evidence="6" id="KW-1133">Transmembrane helix</keyword>
<dbReference type="PROSITE" id="PS01354">
    <property type="entry name" value="HEMATOPO_REC_L_F3"/>
    <property type="match status" value="1"/>
</dbReference>
<comment type="caution">
    <text evidence="10">The sequence shown here is derived from an EMBL/GenBank/DDBJ whole genome shotgun (WGS) entry which is preliminary data.</text>
</comment>
<comment type="similarity">
    <text evidence="1">Belongs to the type I cytokine receptor family. Type 3 subfamily.</text>
</comment>
<keyword evidence="6" id="KW-0472">Membrane</keyword>
<name>A0A553MMK6_9TELE</name>
<dbReference type="STRING" id="623744.A0A553MMK6"/>
<gene>
    <name evidence="10" type="ORF">DNTS_023682</name>
</gene>
<keyword evidence="5" id="KW-0393">Immunoglobulin domain</keyword>
<protein>
    <recommendedName>
        <fullName evidence="12">Fibronectin type-III domain-containing protein</fullName>
    </recommendedName>
</protein>
<dbReference type="InterPro" id="IPR003961">
    <property type="entry name" value="FN3_dom"/>
</dbReference>
<keyword evidence="4" id="KW-0325">Glycoprotein</keyword>
<evidence type="ECO:0000256" key="5">
    <source>
        <dbReference type="ARBA" id="ARBA00023319"/>
    </source>
</evidence>
<evidence type="ECO:0000259" key="8">
    <source>
        <dbReference type="PROSITE" id="PS50835"/>
    </source>
</evidence>
<keyword evidence="2 7" id="KW-0732">Signal</keyword>
<dbReference type="Proteomes" id="UP000316079">
    <property type="component" value="Unassembled WGS sequence"/>
</dbReference>
<reference evidence="10 11" key="1">
    <citation type="journal article" date="2019" name="Sci. Data">
        <title>Hybrid genome assembly and annotation of Danionella translucida.</title>
        <authorList>
            <person name="Kadobianskyi M."/>
            <person name="Schulze L."/>
            <person name="Schuelke M."/>
            <person name="Judkewitz B."/>
        </authorList>
    </citation>
    <scope>NUCLEOTIDE SEQUENCE [LARGE SCALE GENOMIC DNA]</scope>
    <source>
        <strain evidence="10 11">Bolton</strain>
    </source>
</reference>
<dbReference type="InterPro" id="IPR013783">
    <property type="entry name" value="Ig-like_fold"/>
</dbReference>